<evidence type="ECO:0000256" key="2">
    <source>
        <dbReference type="ARBA" id="ARBA00008945"/>
    </source>
</evidence>
<dbReference type="InterPro" id="IPR014721">
    <property type="entry name" value="Ribsml_uS5_D2-typ_fold_subgr"/>
</dbReference>
<sequence>MAERENRRDNRGSDRAPREETPEFADRLVAINRVSKTVKGGKRFGFAALVVVGDQRGRVGFGKGKAKEVPEAIRKATEQAKRQMIRVALRDGRTLHHDTEGRHGAGKVVMRTAVAGTGIIAGGPMRAVFEMLGIQDVVAKSMGSSNPYNMVRATMDGLKQESSPRQVAQRRGKKVADILKRPETDAAPAEAVEA</sequence>
<dbReference type="FunFam" id="3.30.230.10:FF:000002">
    <property type="entry name" value="30S ribosomal protein S5"/>
    <property type="match status" value="1"/>
</dbReference>
<dbReference type="PANTHER" id="PTHR48277:SF1">
    <property type="entry name" value="MITOCHONDRIAL RIBOSOMAL PROTEIN S5"/>
    <property type="match status" value="1"/>
</dbReference>
<dbReference type="PROSITE" id="PS50881">
    <property type="entry name" value="S5_DSRBD"/>
    <property type="match status" value="1"/>
</dbReference>
<organism evidence="12 13">
    <name type="scientific">Fertoeibacter niger</name>
    <dbReference type="NCBI Taxonomy" id="2656921"/>
    <lineage>
        <taxon>Bacteria</taxon>
        <taxon>Pseudomonadati</taxon>
        <taxon>Pseudomonadota</taxon>
        <taxon>Alphaproteobacteria</taxon>
        <taxon>Rhodobacterales</taxon>
        <taxon>Paracoccaceae</taxon>
        <taxon>Fertoeibacter</taxon>
    </lineage>
</organism>
<dbReference type="Proteomes" id="UP000484076">
    <property type="component" value="Unassembled WGS sequence"/>
</dbReference>
<evidence type="ECO:0000256" key="10">
    <source>
        <dbReference type="SAM" id="MobiDB-lite"/>
    </source>
</evidence>
<keyword evidence="6 8" id="KW-0687">Ribonucleoprotein</keyword>
<comment type="subunit">
    <text evidence="8">Part of the 30S ribosomal subunit. Contacts proteins S4 and S8.</text>
</comment>
<dbReference type="GO" id="GO:0006412">
    <property type="term" value="P:translation"/>
    <property type="evidence" value="ECO:0007669"/>
    <property type="project" value="UniProtKB-UniRule"/>
</dbReference>
<dbReference type="Gene3D" id="3.30.160.20">
    <property type="match status" value="1"/>
</dbReference>
<keyword evidence="5 8" id="KW-0689">Ribosomal protein</keyword>
<dbReference type="InterPro" id="IPR020568">
    <property type="entry name" value="Ribosomal_Su5_D2-typ_SF"/>
</dbReference>
<dbReference type="GO" id="GO:0003735">
    <property type="term" value="F:structural constituent of ribosome"/>
    <property type="evidence" value="ECO:0007669"/>
    <property type="project" value="UniProtKB-UniRule"/>
</dbReference>
<dbReference type="InterPro" id="IPR000851">
    <property type="entry name" value="Ribosomal_uS5"/>
</dbReference>
<name>A0A8X8GUC4_9RHOB</name>
<evidence type="ECO:0000256" key="7">
    <source>
        <dbReference type="ARBA" id="ARBA00035255"/>
    </source>
</evidence>
<evidence type="ECO:0000259" key="11">
    <source>
        <dbReference type="PROSITE" id="PS50881"/>
    </source>
</evidence>
<evidence type="ECO:0000256" key="8">
    <source>
        <dbReference type="HAMAP-Rule" id="MF_01307"/>
    </source>
</evidence>
<dbReference type="GO" id="GO:0019843">
    <property type="term" value="F:rRNA binding"/>
    <property type="evidence" value="ECO:0007669"/>
    <property type="project" value="UniProtKB-UniRule"/>
</dbReference>
<dbReference type="PROSITE" id="PS00585">
    <property type="entry name" value="RIBOSOMAL_S5"/>
    <property type="match status" value="1"/>
</dbReference>
<dbReference type="EMBL" id="WHUT02000004">
    <property type="protein sequence ID" value="NUB44514.1"/>
    <property type="molecule type" value="Genomic_DNA"/>
</dbReference>
<gene>
    <name evidence="8 12" type="primary">rpsE</name>
    <name evidence="12" type="ORF">GEU84_008980</name>
</gene>
<dbReference type="Pfam" id="PF00333">
    <property type="entry name" value="Ribosomal_S5"/>
    <property type="match status" value="1"/>
</dbReference>
<dbReference type="RefSeq" id="WP_174539623.1">
    <property type="nucleotide sequence ID" value="NZ_WHUT02000004.1"/>
</dbReference>
<feature type="compositionally biased region" description="Basic and acidic residues" evidence="10">
    <location>
        <begin position="174"/>
        <end position="184"/>
    </location>
</feature>
<comment type="similarity">
    <text evidence="2 8 9">Belongs to the universal ribosomal protein uS5 family.</text>
</comment>
<comment type="function">
    <text evidence="1 8">Located at the back of the 30S subunit body where it stabilizes the conformation of the head with respect to the body.</text>
</comment>
<dbReference type="InterPro" id="IPR013810">
    <property type="entry name" value="Ribosomal_uS5_N"/>
</dbReference>
<evidence type="ECO:0000313" key="12">
    <source>
        <dbReference type="EMBL" id="NUB44514.1"/>
    </source>
</evidence>
<dbReference type="GO" id="GO:0015935">
    <property type="term" value="C:small ribosomal subunit"/>
    <property type="evidence" value="ECO:0007669"/>
    <property type="project" value="InterPro"/>
</dbReference>
<comment type="domain">
    <text evidence="8">The N-terminal domain interacts with the head of the 30S subunit; the C-terminal domain interacts with the body and contacts protein S4. The interaction surface between S4 and S5 is involved in control of translational fidelity.</text>
</comment>
<dbReference type="HAMAP" id="MF_01307_B">
    <property type="entry name" value="Ribosomal_uS5_B"/>
    <property type="match status" value="1"/>
</dbReference>
<feature type="region of interest" description="Disordered" evidence="10">
    <location>
        <begin position="1"/>
        <end position="21"/>
    </location>
</feature>
<dbReference type="AlphaFoldDB" id="A0A8X8GUC4"/>
<keyword evidence="3 8" id="KW-0699">rRNA-binding</keyword>
<comment type="caution">
    <text evidence="12">The sequence shown here is derived from an EMBL/GenBank/DDBJ whole genome shotgun (WGS) entry which is preliminary data.</text>
</comment>
<reference evidence="12" key="1">
    <citation type="submission" date="2020-05" db="EMBL/GenBank/DDBJ databases">
        <title>Fertoebacter nigrum gen. nov., sp. nov., a new member of the family Rhodobacteraceae.</title>
        <authorList>
            <person name="Szuroczki S."/>
            <person name="Abbaszade G."/>
            <person name="Buni D."/>
            <person name="Schumann P."/>
            <person name="Toth E."/>
        </authorList>
    </citation>
    <scope>NUCLEOTIDE SEQUENCE</scope>
    <source>
        <strain evidence="12">RG-N-1a</strain>
    </source>
</reference>
<dbReference type="SUPFAM" id="SSF54768">
    <property type="entry name" value="dsRNA-binding domain-like"/>
    <property type="match status" value="1"/>
</dbReference>
<keyword evidence="13" id="KW-1185">Reference proteome</keyword>
<dbReference type="InterPro" id="IPR005324">
    <property type="entry name" value="Ribosomal_uS5_C"/>
</dbReference>
<dbReference type="GO" id="GO:0005737">
    <property type="term" value="C:cytoplasm"/>
    <property type="evidence" value="ECO:0007669"/>
    <property type="project" value="UniProtKB-ARBA"/>
</dbReference>
<evidence type="ECO:0000256" key="9">
    <source>
        <dbReference type="RuleBase" id="RU003823"/>
    </source>
</evidence>
<keyword evidence="4 8" id="KW-0694">RNA-binding</keyword>
<dbReference type="Pfam" id="PF03719">
    <property type="entry name" value="Ribosomal_S5_C"/>
    <property type="match status" value="1"/>
</dbReference>
<accession>A0A8X8GUC4</accession>
<feature type="domain" description="S5 DRBM" evidence="11">
    <location>
        <begin position="24"/>
        <end position="87"/>
    </location>
</feature>
<comment type="function">
    <text evidence="8">With S4 and S12 plays an important role in translational accuracy.</text>
</comment>
<feature type="region of interest" description="Disordered" evidence="10">
    <location>
        <begin position="156"/>
        <end position="194"/>
    </location>
</feature>
<evidence type="ECO:0000256" key="5">
    <source>
        <dbReference type="ARBA" id="ARBA00022980"/>
    </source>
</evidence>
<evidence type="ECO:0000313" key="13">
    <source>
        <dbReference type="Proteomes" id="UP000484076"/>
    </source>
</evidence>
<dbReference type="NCBIfam" id="TIGR01021">
    <property type="entry name" value="rpsE_bact"/>
    <property type="match status" value="1"/>
</dbReference>
<evidence type="ECO:0000256" key="6">
    <source>
        <dbReference type="ARBA" id="ARBA00023274"/>
    </source>
</evidence>
<evidence type="ECO:0000256" key="1">
    <source>
        <dbReference type="ARBA" id="ARBA00003093"/>
    </source>
</evidence>
<dbReference type="InterPro" id="IPR018192">
    <property type="entry name" value="Ribosomal_uS5_N_CS"/>
</dbReference>
<protein>
    <recommendedName>
        <fullName evidence="7 8">Small ribosomal subunit protein uS5</fullName>
    </recommendedName>
</protein>
<dbReference type="SUPFAM" id="SSF54211">
    <property type="entry name" value="Ribosomal protein S5 domain 2-like"/>
    <property type="match status" value="1"/>
</dbReference>
<dbReference type="PANTHER" id="PTHR48277">
    <property type="entry name" value="MITOCHONDRIAL RIBOSOMAL PROTEIN S5"/>
    <property type="match status" value="1"/>
</dbReference>
<proteinExistence type="inferred from homology"/>
<dbReference type="InterPro" id="IPR005712">
    <property type="entry name" value="Ribosomal_uS5_bac-type"/>
</dbReference>
<dbReference type="GO" id="GO:0042254">
    <property type="term" value="P:ribosome biogenesis"/>
    <property type="evidence" value="ECO:0007669"/>
    <property type="project" value="UniProtKB-ARBA"/>
</dbReference>
<dbReference type="Gene3D" id="3.30.230.10">
    <property type="match status" value="1"/>
</dbReference>
<dbReference type="FunFam" id="3.30.160.20:FF:000001">
    <property type="entry name" value="30S ribosomal protein S5"/>
    <property type="match status" value="1"/>
</dbReference>
<evidence type="ECO:0000256" key="4">
    <source>
        <dbReference type="ARBA" id="ARBA00022884"/>
    </source>
</evidence>
<evidence type="ECO:0000256" key="3">
    <source>
        <dbReference type="ARBA" id="ARBA00022730"/>
    </source>
</evidence>